<dbReference type="Proteomes" id="UP000256485">
    <property type="component" value="Unassembled WGS sequence"/>
</dbReference>
<evidence type="ECO:0000313" key="2">
    <source>
        <dbReference type="Proteomes" id="UP000256485"/>
    </source>
</evidence>
<comment type="caution">
    <text evidence="1">The sequence shown here is derived from an EMBL/GenBank/DDBJ whole genome shotgun (WGS) entry which is preliminary data.</text>
</comment>
<dbReference type="AlphaFoldDB" id="A0A3D9V9P7"/>
<proteinExistence type="predicted"/>
<dbReference type="EMBL" id="QTUC01000001">
    <property type="protein sequence ID" value="REF38016.1"/>
    <property type="molecule type" value="Genomic_DNA"/>
</dbReference>
<gene>
    <name evidence="1" type="ORF">DFJ64_3485</name>
</gene>
<dbReference type="RefSeq" id="WP_245941200.1">
    <property type="nucleotide sequence ID" value="NZ_QTUC01000001.1"/>
</dbReference>
<reference evidence="1 2" key="1">
    <citation type="submission" date="2018-08" db="EMBL/GenBank/DDBJ databases">
        <title>Sequencing the genomes of 1000 actinobacteria strains.</title>
        <authorList>
            <person name="Klenk H.-P."/>
        </authorList>
    </citation>
    <scope>NUCLEOTIDE SEQUENCE [LARGE SCALE GENOMIC DNA]</scope>
    <source>
        <strain evidence="1 2">DSM 22891</strain>
    </source>
</reference>
<keyword evidence="2" id="KW-1185">Reference proteome</keyword>
<sequence>MSHETPEVARTSYEPTGRPEIDVVLDRLEELDGRPPIQHVSIYEDIHRRLHDVLLEAGESSDQATGRS</sequence>
<protein>
    <submittedName>
        <fullName evidence="1">Uncharacterized protein</fullName>
    </submittedName>
</protein>
<accession>A0A3D9V9P7</accession>
<name>A0A3D9V9P7_THECX</name>
<organism evidence="1 2">
    <name type="scientific">Thermasporomyces composti</name>
    <dbReference type="NCBI Taxonomy" id="696763"/>
    <lineage>
        <taxon>Bacteria</taxon>
        <taxon>Bacillati</taxon>
        <taxon>Actinomycetota</taxon>
        <taxon>Actinomycetes</taxon>
        <taxon>Propionibacteriales</taxon>
        <taxon>Nocardioidaceae</taxon>
        <taxon>Thermasporomyces</taxon>
    </lineage>
</organism>
<evidence type="ECO:0000313" key="1">
    <source>
        <dbReference type="EMBL" id="REF38016.1"/>
    </source>
</evidence>